<sequence length="311" mass="33998">MSNKLQSFSEENSMVVTTEPHPNPSMGVSFAHERTYDPTTSSYETVMTGLGNCLGMLGAIPMCCCFPNPYRSVDQGKVGLITRFGRYLKTTDPGLTWVNPVTESLDTVDVKVQVINIADVAIMTKDNVNITIDCVIYWHVVDPYQATFAVTSVYSALMERAQTTIRAVLGQRSLQDCIENRGEIAQEVEKIISTPAASWGVKVESVLIKDLAFSRELRESLSSAAQAKRIGESRVIAAQAEVDSAKLMREAADILNSPAAIQIRYLETMQQMARTSGSKVIFMPFNAGSIDHQAGNDPIVDSAIMNMVANS</sequence>
<evidence type="ECO:0000313" key="2">
    <source>
        <dbReference type="Proteomes" id="UP001165960"/>
    </source>
</evidence>
<reference evidence="1" key="1">
    <citation type="submission" date="2022-04" db="EMBL/GenBank/DDBJ databases">
        <title>Genome of the entomopathogenic fungus Entomophthora muscae.</title>
        <authorList>
            <person name="Elya C."/>
            <person name="Lovett B.R."/>
            <person name="Lee E."/>
            <person name="Macias A.M."/>
            <person name="Hajek A.E."/>
            <person name="De Bivort B.L."/>
            <person name="Kasson M.T."/>
            <person name="De Fine Licht H.H."/>
            <person name="Stajich J.E."/>
        </authorList>
    </citation>
    <scope>NUCLEOTIDE SEQUENCE</scope>
    <source>
        <strain evidence="1">Berkeley</strain>
    </source>
</reference>
<protein>
    <submittedName>
        <fullName evidence="1">Uncharacterized protein</fullName>
    </submittedName>
</protein>
<evidence type="ECO:0000313" key="1">
    <source>
        <dbReference type="EMBL" id="KAJ9052393.1"/>
    </source>
</evidence>
<dbReference type="EMBL" id="QTSX02006680">
    <property type="protein sequence ID" value="KAJ9052393.1"/>
    <property type="molecule type" value="Genomic_DNA"/>
</dbReference>
<proteinExistence type="predicted"/>
<accession>A0ACC2RQT7</accession>
<gene>
    <name evidence="1" type="ORF">DSO57_1034603</name>
</gene>
<dbReference type="Proteomes" id="UP001165960">
    <property type="component" value="Unassembled WGS sequence"/>
</dbReference>
<keyword evidence="2" id="KW-1185">Reference proteome</keyword>
<name>A0ACC2RQT7_9FUNG</name>
<comment type="caution">
    <text evidence="1">The sequence shown here is derived from an EMBL/GenBank/DDBJ whole genome shotgun (WGS) entry which is preliminary data.</text>
</comment>
<organism evidence="1 2">
    <name type="scientific">Entomophthora muscae</name>
    <dbReference type="NCBI Taxonomy" id="34485"/>
    <lineage>
        <taxon>Eukaryota</taxon>
        <taxon>Fungi</taxon>
        <taxon>Fungi incertae sedis</taxon>
        <taxon>Zoopagomycota</taxon>
        <taxon>Entomophthoromycotina</taxon>
        <taxon>Entomophthoromycetes</taxon>
        <taxon>Entomophthorales</taxon>
        <taxon>Entomophthoraceae</taxon>
        <taxon>Entomophthora</taxon>
    </lineage>
</organism>